<evidence type="ECO:0000313" key="1">
    <source>
        <dbReference type="EMBL" id="EHK98427.1"/>
    </source>
</evidence>
<keyword evidence="2" id="KW-1185">Reference proteome</keyword>
<sequence length="129" mass="14292">MTPDAARLIEIYQAWKASVTQAADVEGLQPTFVLNVISASGAKVGNNNGVGNVWGLEEKNLIIWQLSNGWVNQADDLRVTNWAKNFVDYHHSINQASSLASEFLYMGDIGENQNPFLGMPLANVQRMRE</sequence>
<reference evidence="1 2" key="1">
    <citation type="journal article" date="2012" name="Eukaryot. Cell">
        <title>Genome sequence of the fungus Glarea lozoyensis: the first genome sequence of a species from the Helotiaceae family.</title>
        <authorList>
            <person name="Youssar L."/>
            <person name="Gruening B.A."/>
            <person name="Erxleben A."/>
            <person name="Guenther S."/>
            <person name="Huettel W."/>
        </authorList>
    </citation>
    <scope>NUCLEOTIDE SEQUENCE [LARGE SCALE GENOMIC DNA]</scope>
    <source>
        <strain evidence="2">ATCC 74030 / MF5533</strain>
    </source>
</reference>
<dbReference type="OrthoDB" id="2151789at2759"/>
<organism evidence="1 2">
    <name type="scientific">Glarea lozoyensis (strain ATCC 74030 / MF5533)</name>
    <dbReference type="NCBI Taxonomy" id="1104152"/>
    <lineage>
        <taxon>Eukaryota</taxon>
        <taxon>Fungi</taxon>
        <taxon>Dikarya</taxon>
        <taxon>Ascomycota</taxon>
        <taxon>Pezizomycotina</taxon>
        <taxon>Leotiomycetes</taxon>
        <taxon>Helotiales</taxon>
        <taxon>Helotiaceae</taxon>
        <taxon>Glarea</taxon>
    </lineage>
</organism>
<dbReference type="EMBL" id="AGUE01000151">
    <property type="protein sequence ID" value="EHK98427.1"/>
    <property type="molecule type" value="Genomic_DNA"/>
</dbReference>
<dbReference type="AlphaFoldDB" id="H0ESV5"/>
<proteinExistence type="predicted"/>
<comment type="caution">
    <text evidence="1">The sequence shown here is derived from an EMBL/GenBank/DDBJ whole genome shotgun (WGS) entry which is preliminary data.</text>
</comment>
<protein>
    <submittedName>
        <fullName evidence="1">Uncharacterized protein</fullName>
    </submittedName>
</protein>
<name>H0ESV5_GLAL7</name>
<dbReference type="InParanoid" id="H0ESV5"/>
<accession>H0ESV5</accession>
<evidence type="ECO:0000313" key="2">
    <source>
        <dbReference type="Proteomes" id="UP000005446"/>
    </source>
</evidence>
<gene>
    <name evidence="1" type="ORF">M7I_5802</name>
</gene>
<dbReference type="HOGENOM" id="CLU_1949024_0_0_1"/>
<dbReference type="Proteomes" id="UP000005446">
    <property type="component" value="Unassembled WGS sequence"/>
</dbReference>